<protein>
    <submittedName>
        <fullName evidence="2">Uncharacterized protein</fullName>
    </submittedName>
</protein>
<evidence type="ECO:0000313" key="3">
    <source>
        <dbReference type="Proteomes" id="UP001189429"/>
    </source>
</evidence>
<accession>A0ABN9U9S7</accession>
<organism evidence="2 3">
    <name type="scientific">Prorocentrum cordatum</name>
    <dbReference type="NCBI Taxonomy" id="2364126"/>
    <lineage>
        <taxon>Eukaryota</taxon>
        <taxon>Sar</taxon>
        <taxon>Alveolata</taxon>
        <taxon>Dinophyceae</taxon>
        <taxon>Prorocentrales</taxon>
        <taxon>Prorocentraceae</taxon>
        <taxon>Prorocentrum</taxon>
    </lineage>
</organism>
<name>A0ABN9U9S7_9DINO</name>
<comment type="caution">
    <text evidence="2">The sequence shown here is derived from an EMBL/GenBank/DDBJ whole genome shotgun (WGS) entry which is preliminary data.</text>
</comment>
<sequence>RGPWRAARGAWRCRGCRRTCARSSCTGCPRPPGGPCTRRASRRPTWTSATRARPARRRSRPCCAACTPCGRSAPGRRCGSGWRSPLGRRRGPCRGCGGLPR</sequence>
<feature type="non-terminal residue" evidence="2">
    <location>
        <position position="101"/>
    </location>
</feature>
<reference evidence="2" key="1">
    <citation type="submission" date="2023-10" db="EMBL/GenBank/DDBJ databases">
        <authorList>
            <person name="Chen Y."/>
            <person name="Shah S."/>
            <person name="Dougan E. K."/>
            <person name="Thang M."/>
            <person name="Chan C."/>
        </authorList>
    </citation>
    <scope>NUCLEOTIDE SEQUENCE [LARGE SCALE GENOMIC DNA]</scope>
</reference>
<dbReference type="EMBL" id="CAUYUJ010015485">
    <property type="protein sequence ID" value="CAK0854508.1"/>
    <property type="molecule type" value="Genomic_DNA"/>
</dbReference>
<feature type="non-terminal residue" evidence="2">
    <location>
        <position position="1"/>
    </location>
</feature>
<dbReference type="Proteomes" id="UP001189429">
    <property type="component" value="Unassembled WGS sequence"/>
</dbReference>
<feature type="region of interest" description="Disordered" evidence="1">
    <location>
        <begin position="27"/>
        <end position="57"/>
    </location>
</feature>
<keyword evidence="3" id="KW-1185">Reference proteome</keyword>
<gene>
    <name evidence="2" type="ORF">PCOR1329_LOCUS45600</name>
</gene>
<evidence type="ECO:0000313" key="2">
    <source>
        <dbReference type="EMBL" id="CAK0854508.1"/>
    </source>
</evidence>
<feature type="compositionally biased region" description="Low complexity" evidence="1">
    <location>
        <begin position="35"/>
        <end position="52"/>
    </location>
</feature>
<evidence type="ECO:0000256" key="1">
    <source>
        <dbReference type="SAM" id="MobiDB-lite"/>
    </source>
</evidence>
<proteinExistence type="predicted"/>